<evidence type="ECO:0000313" key="2">
    <source>
        <dbReference type="EnsemblMetazoa" id="ISCW011846-PA"/>
    </source>
</evidence>
<dbReference type="PaxDb" id="6945-B7Q4Y6"/>
<evidence type="ECO:0007829" key="4">
    <source>
        <dbReference type="PeptideAtlas" id="B7Q4Y6"/>
    </source>
</evidence>
<keyword evidence="4" id="KW-1267">Proteomics identification</keyword>
<proteinExistence type="evidence at protein level"/>
<evidence type="ECO:0000313" key="1">
    <source>
        <dbReference type="EMBL" id="EEC13908.1"/>
    </source>
</evidence>
<dbReference type="OrthoDB" id="310895at2759"/>
<dbReference type="VEuPathDB" id="VectorBase:ISCP_015647"/>
<accession>B7Q4Y6</accession>
<dbReference type="Proteomes" id="UP000001555">
    <property type="component" value="Unassembled WGS sequence"/>
</dbReference>
<dbReference type="HOGENOM" id="CLU_2212834_0_0_1"/>
<reference evidence="2" key="2">
    <citation type="submission" date="2020-05" db="UniProtKB">
        <authorList>
            <consortium name="EnsemblMetazoa"/>
        </authorList>
    </citation>
    <scope>IDENTIFICATION</scope>
    <source>
        <strain evidence="2">wikel</strain>
    </source>
</reference>
<evidence type="ECO:0000313" key="3">
    <source>
        <dbReference type="Proteomes" id="UP000001555"/>
    </source>
</evidence>
<sequence>MLTVFKLVAVTDTLTHWEAWIRSHGGKFARYVGGKFVTAASDSPREVKDPVTGARLALVDLASAADVGLPVLLVTRFRTSKEAVSLVNCVQGRTGVCLWTENLACAL</sequence>
<dbReference type="InParanoid" id="B7Q4Y6"/>
<dbReference type="EMBL" id="ABJB010600554">
    <property type="status" value="NOT_ANNOTATED_CDS"/>
    <property type="molecule type" value="Genomic_DNA"/>
</dbReference>
<dbReference type="EMBL" id="DS858311">
    <property type="protein sequence ID" value="EEC13908.1"/>
    <property type="molecule type" value="Genomic_DNA"/>
</dbReference>
<protein>
    <submittedName>
        <fullName evidence="1 2">Uncharacterized protein</fullName>
    </submittedName>
</protein>
<dbReference type="AlphaFoldDB" id="B7Q4Y6"/>
<dbReference type="VEuPathDB" id="VectorBase:ISCP_014630"/>
<gene>
    <name evidence="1" type="ORF">IscW_ISCW011846</name>
</gene>
<dbReference type="VEuPathDB" id="VectorBase:ISCI011846"/>
<reference evidence="1 3" key="1">
    <citation type="submission" date="2008-03" db="EMBL/GenBank/DDBJ databases">
        <title>Annotation of Ixodes scapularis.</title>
        <authorList>
            <consortium name="Ixodes scapularis Genome Project Consortium"/>
            <person name="Caler E."/>
            <person name="Hannick L.I."/>
            <person name="Bidwell S."/>
            <person name="Joardar V."/>
            <person name="Thiagarajan M."/>
            <person name="Amedeo P."/>
            <person name="Galinsky K.J."/>
            <person name="Schobel S."/>
            <person name="Inman J."/>
            <person name="Hostetler J."/>
            <person name="Miller J."/>
            <person name="Hammond M."/>
            <person name="Megy K."/>
            <person name="Lawson D."/>
            <person name="Kodira C."/>
            <person name="Sutton G."/>
            <person name="Meyer J."/>
            <person name="Hill C.A."/>
            <person name="Birren B."/>
            <person name="Nene V."/>
            <person name="Collins F."/>
            <person name="Alarcon-Chaidez F."/>
            <person name="Wikel S."/>
            <person name="Strausberg R."/>
        </authorList>
    </citation>
    <scope>NUCLEOTIDE SEQUENCE [LARGE SCALE GENOMIC DNA]</scope>
    <source>
        <strain evidence="3">Wikel</strain>
        <strain evidence="1">Wikel colony</strain>
    </source>
</reference>
<dbReference type="EMBL" id="ABJB011008997">
    <property type="status" value="NOT_ANNOTATED_CDS"/>
    <property type="molecule type" value="Genomic_DNA"/>
</dbReference>
<name>B7Q4Y6_IXOSC</name>
<dbReference type="EnsemblMetazoa" id="ISCW011846-RA">
    <property type="protein sequence ID" value="ISCW011846-PA"/>
    <property type="gene ID" value="ISCW011846"/>
</dbReference>
<dbReference type="VEuPathDB" id="VectorBase:ISCW011846"/>
<dbReference type="EMBL" id="ABJB010361345">
    <property type="status" value="NOT_ANNOTATED_CDS"/>
    <property type="molecule type" value="Genomic_DNA"/>
</dbReference>
<organism>
    <name type="scientific">Ixodes scapularis</name>
    <name type="common">Black-legged tick</name>
    <name type="synonym">Deer tick</name>
    <dbReference type="NCBI Taxonomy" id="6945"/>
    <lineage>
        <taxon>Eukaryota</taxon>
        <taxon>Metazoa</taxon>
        <taxon>Ecdysozoa</taxon>
        <taxon>Arthropoda</taxon>
        <taxon>Chelicerata</taxon>
        <taxon>Arachnida</taxon>
        <taxon>Acari</taxon>
        <taxon>Parasitiformes</taxon>
        <taxon>Ixodida</taxon>
        <taxon>Ixodoidea</taxon>
        <taxon>Ixodidae</taxon>
        <taxon>Ixodinae</taxon>
        <taxon>Ixodes</taxon>
    </lineage>
</organism>
<keyword evidence="3" id="KW-1185">Reference proteome</keyword>